<reference evidence="9 10" key="1">
    <citation type="submission" date="2019-03" db="EMBL/GenBank/DDBJ databases">
        <title>Ramlibacter rhizophilus CCTCC AB2015357, whole genome shotgun sequence.</title>
        <authorList>
            <person name="Zhang X."/>
            <person name="Feng G."/>
            <person name="Zhu H."/>
        </authorList>
    </citation>
    <scope>NUCLEOTIDE SEQUENCE [LARGE SCALE GENOMIC DNA]</scope>
    <source>
        <strain evidence="9 10">CCTCC AB2015357</strain>
    </source>
</reference>
<dbReference type="SUPFAM" id="SSF53474">
    <property type="entry name" value="alpha/beta-Hydrolases"/>
    <property type="match status" value="1"/>
</dbReference>
<comment type="caution">
    <text evidence="9">The sequence shown here is derived from an EMBL/GenBank/DDBJ whole genome shotgun (WGS) entry which is preliminary data.</text>
</comment>
<proteinExistence type="inferred from homology"/>
<dbReference type="OrthoDB" id="9782200at2"/>
<dbReference type="Pfam" id="PF00756">
    <property type="entry name" value="Esterase"/>
    <property type="match status" value="1"/>
</dbReference>
<evidence type="ECO:0000256" key="8">
    <source>
        <dbReference type="RuleBase" id="RU363068"/>
    </source>
</evidence>
<protein>
    <recommendedName>
        <fullName evidence="2 6">S-formylglutathione hydrolase</fullName>
        <ecNumber evidence="2 6">3.1.2.12</ecNumber>
    </recommendedName>
</protein>
<dbReference type="GO" id="GO:0018738">
    <property type="term" value="F:S-formylglutathione hydrolase activity"/>
    <property type="evidence" value="ECO:0007669"/>
    <property type="project" value="UniProtKB-UniRule"/>
</dbReference>
<keyword evidence="10" id="KW-1185">Reference proteome</keyword>
<dbReference type="InterPro" id="IPR029058">
    <property type="entry name" value="AB_hydrolase_fold"/>
</dbReference>
<name>A0A4Z0BGV3_9BURK</name>
<dbReference type="InterPro" id="IPR000801">
    <property type="entry name" value="Esterase-like"/>
</dbReference>
<evidence type="ECO:0000256" key="4">
    <source>
        <dbReference type="ARBA" id="ARBA00022801"/>
    </source>
</evidence>
<dbReference type="Proteomes" id="UP000297564">
    <property type="component" value="Unassembled WGS sequence"/>
</dbReference>
<dbReference type="RefSeq" id="WP_135286263.1">
    <property type="nucleotide sequence ID" value="NZ_SMLL01000006.1"/>
</dbReference>
<keyword evidence="4 8" id="KW-0378">Hydrolase</keyword>
<dbReference type="AlphaFoldDB" id="A0A4Z0BGV3"/>
<organism evidence="9 10">
    <name type="scientific">Ramlibacter rhizophilus</name>
    <dbReference type="NCBI Taxonomy" id="1781167"/>
    <lineage>
        <taxon>Bacteria</taxon>
        <taxon>Pseudomonadati</taxon>
        <taxon>Pseudomonadota</taxon>
        <taxon>Betaproteobacteria</taxon>
        <taxon>Burkholderiales</taxon>
        <taxon>Comamonadaceae</taxon>
        <taxon>Ramlibacter</taxon>
    </lineage>
</organism>
<evidence type="ECO:0000256" key="6">
    <source>
        <dbReference type="NCBIfam" id="TIGR02821"/>
    </source>
</evidence>
<evidence type="ECO:0000256" key="5">
    <source>
        <dbReference type="ARBA" id="ARBA00047590"/>
    </source>
</evidence>
<evidence type="ECO:0000256" key="1">
    <source>
        <dbReference type="ARBA" id="ARBA00005622"/>
    </source>
</evidence>
<dbReference type="GO" id="GO:0046294">
    <property type="term" value="P:formaldehyde catabolic process"/>
    <property type="evidence" value="ECO:0007669"/>
    <property type="project" value="InterPro"/>
</dbReference>
<dbReference type="PANTHER" id="PTHR10061:SF0">
    <property type="entry name" value="S-FORMYLGLUTATHIONE HYDROLASE"/>
    <property type="match status" value="1"/>
</dbReference>
<dbReference type="GO" id="GO:0052689">
    <property type="term" value="F:carboxylic ester hydrolase activity"/>
    <property type="evidence" value="ECO:0007669"/>
    <property type="project" value="UniProtKB-KW"/>
</dbReference>
<sequence length="284" mass="30810">MEILSRHAAFGGVVLFCRHDSKAIGLPMRFSVFLPPSAVVEGAAPHAALMYLAGLTCTEETFMAKAGAQRVAAELGLVLVAPDTSPRGANVEGESAHWDFGLGAGFYLDATEAPWRTHYRMESWVADELPTLLARELPVDAARLGLFGHSMGGHGALTLALRHPGRFRTLSAFAPICAPTQCPWGEKAFRGYLGQDLAAWRAHDASELMRGQSGPPYPAGILVDQGLDDKFLAEQLKPELLEVACAEVGQPLTLRRHAGYDHGYYFISTFMEDHLRFHARGLAA</sequence>
<dbReference type="EMBL" id="SMLL01000006">
    <property type="protein sequence ID" value="TFY98030.1"/>
    <property type="molecule type" value="Genomic_DNA"/>
</dbReference>
<evidence type="ECO:0000256" key="2">
    <source>
        <dbReference type="ARBA" id="ARBA00012479"/>
    </source>
</evidence>
<feature type="active site" description="Charge relay system" evidence="7">
    <location>
        <position position="262"/>
    </location>
</feature>
<dbReference type="FunFam" id="3.40.50.1820:FF:000002">
    <property type="entry name" value="S-formylglutathione hydrolase"/>
    <property type="match status" value="1"/>
</dbReference>
<evidence type="ECO:0000313" key="10">
    <source>
        <dbReference type="Proteomes" id="UP000297564"/>
    </source>
</evidence>
<evidence type="ECO:0000256" key="7">
    <source>
        <dbReference type="PIRSR" id="PIRSR614186-1"/>
    </source>
</evidence>
<dbReference type="EC" id="3.1.2.12" evidence="2 6"/>
<dbReference type="PANTHER" id="PTHR10061">
    <property type="entry name" value="S-FORMYLGLUTATHIONE HYDROLASE"/>
    <property type="match status" value="1"/>
</dbReference>
<gene>
    <name evidence="9" type="primary">fghA</name>
    <name evidence="9" type="ORF">EZ242_16410</name>
</gene>
<dbReference type="GO" id="GO:0005829">
    <property type="term" value="C:cytosol"/>
    <property type="evidence" value="ECO:0007669"/>
    <property type="project" value="TreeGrafter"/>
</dbReference>
<accession>A0A4Z0BGV3</accession>
<evidence type="ECO:0000256" key="3">
    <source>
        <dbReference type="ARBA" id="ARBA00022487"/>
    </source>
</evidence>
<dbReference type="NCBIfam" id="TIGR02821">
    <property type="entry name" value="fghA_ester_D"/>
    <property type="match status" value="1"/>
</dbReference>
<comment type="similarity">
    <text evidence="1 8">Belongs to the esterase D family.</text>
</comment>
<dbReference type="Gene3D" id="3.40.50.1820">
    <property type="entry name" value="alpha/beta hydrolase"/>
    <property type="match status" value="1"/>
</dbReference>
<feature type="active site" description="Charge relay system" evidence="7">
    <location>
        <position position="150"/>
    </location>
</feature>
<comment type="catalytic activity">
    <reaction evidence="5 8">
        <text>S-formylglutathione + H2O = formate + glutathione + H(+)</text>
        <dbReference type="Rhea" id="RHEA:14961"/>
        <dbReference type="ChEBI" id="CHEBI:15377"/>
        <dbReference type="ChEBI" id="CHEBI:15378"/>
        <dbReference type="ChEBI" id="CHEBI:15740"/>
        <dbReference type="ChEBI" id="CHEBI:57688"/>
        <dbReference type="ChEBI" id="CHEBI:57925"/>
        <dbReference type="EC" id="3.1.2.12"/>
    </reaction>
</comment>
<feature type="active site" description="Charge relay system" evidence="7">
    <location>
        <position position="229"/>
    </location>
</feature>
<evidence type="ECO:0000313" key="9">
    <source>
        <dbReference type="EMBL" id="TFY98030.1"/>
    </source>
</evidence>
<dbReference type="InterPro" id="IPR014186">
    <property type="entry name" value="S-formylglutathione_hydrol"/>
</dbReference>
<keyword evidence="3 8" id="KW-0719">Serine esterase</keyword>
<comment type="function">
    <text evidence="8">Serine hydrolase involved in the detoxification of formaldehyde.</text>
</comment>